<dbReference type="AlphaFoldDB" id="A0A8H4LT69"/>
<gene>
    <name evidence="1" type="ORF">G6O67_006949</name>
</gene>
<comment type="caution">
    <text evidence="1">The sequence shown here is derived from an EMBL/GenBank/DDBJ whole genome shotgun (WGS) entry which is preliminary data.</text>
</comment>
<evidence type="ECO:0000313" key="1">
    <source>
        <dbReference type="EMBL" id="KAF4504944.1"/>
    </source>
</evidence>
<evidence type="ECO:0000313" key="2">
    <source>
        <dbReference type="Proteomes" id="UP000557566"/>
    </source>
</evidence>
<keyword evidence="2" id="KW-1185">Reference proteome</keyword>
<organism evidence="1 2">
    <name type="scientific">Ophiocordyceps sinensis</name>
    <dbReference type="NCBI Taxonomy" id="72228"/>
    <lineage>
        <taxon>Eukaryota</taxon>
        <taxon>Fungi</taxon>
        <taxon>Dikarya</taxon>
        <taxon>Ascomycota</taxon>
        <taxon>Pezizomycotina</taxon>
        <taxon>Sordariomycetes</taxon>
        <taxon>Hypocreomycetidae</taxon>
        <taxon>Hypocreales</taxon>
        <taxon>Ophiocordycipitaceae</taxon>
        <taxon>Ophiocordyceps</taxon>
    </lineage>
</organism>
<sequence>MALDCSRVKLSASSTMPQIHPLRDSTLISHNGNTHIVNSKELLVGDPEPAKDSDVVHTGNAALQVVCRGNRIMKNLVHGPDGPNTRDLVLEDVAFIPGFHINLISSYKLEKALSFWFCGFDNTLRYGTMASNKTVMNVTSKDLLLVAE</sequence>
<name>A0A8H4LT69_9HYPO</name>
<reference evidence="1 2" key="1">
    <citation type="journal article" date="2020" name="Genome Biol. Evol.">
        <title>A new high-quality draft genome assembly of the Chinese cordyceps Ophiocordyceps sinensis.</title>
        <authorList>
            <person name="Shu R."/>
            <person name="Zhang J."/>
            <person name="Meng Q."/>
            <person name="Zhang H."/>
            <person name="Zhou G."/>
            <person name="Li M."/>
            <person name="Wu P."/>
            <person name="Zhao Y."/>
            <person name="Chen C."/>
            <person name="Qin Q."/>
        </authorList>
    </citation>
    <scope>NUCLEOTIDE SEQUENCE [LARGE SCALE GENOMIC DNA]</scope>
    <source>
        <strain evidence="1 2">IOZ07</strain>
    </source>
</reference>
<accession>A0A8H4LT69</accession>
<proteinExistence type="predicted"/>
<protein>
    <submittedName>
        <fullName evidence="1">Uncharacterized protein</fullName>
    </submittedName>
</protein>
<dbReference type="Proteomes" id="UP000557566">
    <property type="component" value="Unassembled WGS sequence"/>
</dbReference>
<dbReference type="OrthoDB" id="4947595at2759"/>
<dbReference type="EMBL" id="JAAVMX010000008">
    <property type="protein sequence ID" value="KAF4504944.1"/>
    <property type="molecule type" value="Genomic_DNA"/>
</dbReference>